<evidence type="ECO:0000256" key="1">
    <source>
        <dbReference type="ARBA" id="ARBA00022603"/>
    </source>
</evidence>
<keyword evidence="1" id="KW-0489">Methyltransferase</keyword>
<comment type="caution">
    <text evidence="5">The sequence shown here is derived from an EMBL/GenBank/DDBJ whole genome shotgun (WGS) entry which is preliminary data.</text>
</comment>
<dbReference type="InterPro" id="IPR019257">
    <property type="entry name" value="MeTrfase_dom"/>
</dbReference>
<dbReference type="InterPro" id="IPR029063">
    <property type="entry name" value="SAM-dependent_MTases_sf"/>
</dbReference>
<dbReference type="GO" id="GO:0008168">
    <property type="term" value="F:methyltransferase activity"/>
    <property type="evidence" value="ECO:0007669"/>
    <property type="project" value="UniProtKB-KW"/>
</dbReference>
<dbReference type="PANTHER" id="PTHR43397">
    <property type="entry name" value="ERGOTHIONEINE BIOSYNTHESIS PROTEIN 1"/>
    <property type="match status" value="1"/>
</dbReference>
<keyword evidence="2" id="KW-0808">Transferase</keyword>
<evidence type="ECO:0000259" key="4">
    <source>
        <dbReference type="Pfam" id="PF10017"/>
    </source>
</evidence>
<dbReference type="Proteomes" id="UP000567885">
    <property type="component" value="Unassembled WGS sequence"/>
</dbReference>
<accession>A0A8H5WZL8</accession>
<organism evidence="5 6">
    <name type="scientific">Fusarium heterosporum</name>
    <dbReference type="NCBI Taxonomy" id="42747"/>
    <lineage>
        <taxon>Eukaryota</taxon>
        <taxon>Fungi</taxon>
        <taxon>Dikarya</taxon>
        <taxon>Ascomycota</taxon>
        <taxon>Pezizomycotina</taxon>
        <taxon>Sordariomycetes</taxon>
        <taxon>Hypocreomycetidae</taxon>
        <taxon>Hypocreales</taxon>
        <taxon>Nectriaceae</taxon>
        <taxon>Fusarium</taxon>
        <taxon>Fusarium heterosporum species complex</taxon>
    </lineage>
</organism>
<name>A0A8H5WZL8_FUSHE</name>
<dbReference type="GO" id="GO:0032259">
    <property type="term" value="P:methylation"/>
    <property type="evidence" value="ECO:0007669"/>
    <property type="project" value="UniProtKB-KW"/>
</dbReference>
<protein>
    <recommendedName>
        <fullName evidence="4">Histidine-specific methyltransferase SAM-dependent domain-containing protein</fullName>
    </recommendedName>
</protein>
<keyword evidence="3" id="KW-0949">S-adenosyl-L-methionine</keyword>
<dbReference type="AlphaFoldDB" id="A0A8H5WZL8"/>
<keyword evidence="6" id="KW-1185">Reference proteome</keyword>
<evidence type="ECO:0000256" key="3">
    <source>
        <dbReference type="ARBA" id="ARBA00022691"/>
    </source>
</evidence>
<gene>
    <name evidence="5" type="ORF">FHETE_2447</name>
</gene>
<dbReference type="OrthoDB" id="5150167at2759"/>
<dbReference type="Pfam" id="PF10017">
    <property type="entry name" value="Methyltransf_33"/>
    <property type="match status" value="1"/>
</dbReference>
<proteinExistence type="predicted"/>
<reference evidence="5 6" key="1">
    <citation type="submission" date="2020-05" db="EMBL/GenBank/DDBJ databases">
        <title>Identification and distribution of gene clusters putatively required for synthesis of sphingolipid metabolism inhibitors in phylogenetically diverse species of the filamentous fungus Fusarium.</title>
        <authorList>
            <person name="Kim H.-S."/>
            <person name="Busman M."/>
            <person name="Brown D.W."/>
            <person name="Divon H."/>
            <person name="Uhlig S."/>
            <person name="Proctor R.H."/>
        </authorList>
    </citation>
    <scope>NUCLEOTIDE SEQUENCE [LARGE SCALE GENOMIC DNA]</scope>
    <source>
        <strain evidence="5 6">NRRL 20693</strain>
    </source>
</reference>
<evidence type="ECO:0000313" key="5">
    <source>
        <dbReference type="EMBL" id="KAF5675844.1"/>
    </source>
</evidence>
<evidence type="ECO:0000256" key="2">
    <source>
        <dbReference type="ARBA" id="ARBA00022679"/>
    </source>
</evidence>
<evidence type="ECO:0000313" key="6">
    <source>
        <dbReference type="Proteomes" id="UP000567885"/>
    </source>
</evidence>
<dbReference type="EMBL" id="JAAGWQ010000037">
    <property type="protein sequence ID" value="KAF5675844.1"/>
    <property type="molecule type" value="Genomic_DNA"/>
</dbReference>
<feature type="domain" description="Histidine-specific methyltransferase SAM-dependent" evidence="4">
    <location>
        <begin position="62"/>
        <end position="323"/>
    </location>
</feature>
<dbReference type="Gene3D" id="3.40.50.150">
    <property type="entry name" value="Vaccinia Virus protein VP39"/>
    <property type="match status" value="1"/>
</dbReference>
<dbReference type="InterPro" id="IPR051128">
    <property type="entry name" value="EgtD_Methyltrsf_superfamily"/>
</dbReference>
<dbReference type="PANTHER" id="PTHR43397:SF1">
    <property type="entry name" value="ERGOTHIONEINE BIOSYNTHESIS PROTEIN 1"/>
    <property type="match status" value="1"/>
</dbReference>
<sequence length="330" mass="36490">MSITPSKTWAPANREIIDIGGSKLDNTLDSQLHKAFKENVYFPKEIAYTMAMEKWCAIADTSYQTFDEIKIIESTAGGIVAGIPATGGTIVDLGAANSPKFEPYVKSFVAQKKKCTYVALDICLQSLTEHIAKASAKFPNVLCIGLWGDFKQGDLYFNNIPGPRLFLSLGSIFYNAPDDMCLDRCSEFKKHMHGSPHDRLIVGQDGPSATESSNSHKAYGTKEYHDFFTSYLAGVQRHAGIVADPTKAWSYESKMNASMHYFKVVAQHEMICTRYGNLVVRAGTEYTMFPSWKRGASEIHRMTLGLGLRIATLGKAPNSGMHQYIIGVDL</sequence>